<dbReference type="Gene3D" id="3.10.450.50">
    <property type="match status" value="1"/>
</dbReference>
<dbReference type="RefSeq" id="WP_311784871.1">
    <property type="nucleotide sequence ID" value="NZ_JALDYY010000001.1"/>
</dbReference>
<dbReference type="SUPFAM" id="SSF54427">
    <property type="entry name" value="NTF2-like"/>
    <property type="match status" value="1"/>
</dbReference>
<proteinExistence type="predicted"/>
<sequence length="149" mass="16339">MTTSAETVAIRAVLDAVCQGHQDKDAAAIGKQFTTNAVIFDLAPPLAHRFDLPALSGWLDNWMGPISLENHDFTIEVSGDLAFCHGFSKVSATTKVGGERAERWQRTSICLRRIDGIWKIVHEHTSVPFHMDGSYRAAIDLDPGFLSSS</sequence>
<protein>
    <submittedName>
        <fullName evidence="2">Nuclear transport factor 2 family protein</fullName>
    </submittedName>
</protein>
<evidence type="ECO:0000313" key="3">
    <source>
        <dbReference type="Proteomes" id="UP001161580"/>
    </source>
</evidence>
<dbReference type="InterPro" id="IPR032710">
    <property type="entry name" value="NTF2-like_dom_sf"/>
</dbReference>
<evidence type="ECO:0000313" key="2">
    <source>
        <dbReference type="EMBL" id="MDI7920689.1"/>
    </source>
</evidence>
<reference evidence="2" key="1">
    <citation type="submission" date="2022-03" db="EMBL/GenBank/DDBJ databases">
        <title>Fererhizobium litorale gen. nov., sp. nov., isolated from sandy sediments of the Sea of Japan seashore.</title>
        <authorList>
            <person name="Romanenko L."/>
            <person name="Kurilenko V."/>
            <person name="Otstavnykh N."/>
            <person name="Svetashev V."/>
            <person name="Tekutyeva L."/>
            <person name="Isaeva M."/>
            <person name="Mikhailov V."/>
        </authorList>
    </citation>
    <scope>NUCLEOTIDE SEQUENCE</scope>
    <source>
        <strain evidence="2">KMM 9576</strain>
    </source>
</reference>
<dbReference type="InterPro" id="IPR037401">
    <property type="entry name" value="SnoaL-like"/>
</dbReference>
<accession>A0AAE3QCI3</accession>
<comment type="caution">
    <text evidence="2">The sequence shown here is derived from an EMBL/GenBank/DDBJ whole genome shotgun (WGS) entry which is preliminary data.</text>
</comment>
<dbReference type="Pfam" id="PF13474">
    <property type="entry name" value="SnoaL_3"/>
    <property type="match status" value="1"/>
</dbReference>
<feature type="domain" description="SnoaL-like" evidence="1">
    <location>
        <begin position="10"/>
        <end position="129"/>
    </location>
</feature>
<gene>
    <name evidence="2" type="ORF">MRS75_01170</name>
</gene>
<organism evidence="2 3">
    <name type="scientific">Ferirhizobium litorale</name>
    <dbReference type="NCBI Taxonomy" id="2927786"/>
    <lineage>
        <taxon>Bacteria</taxon>
        <taxon>Pseudomonadati</taxon>
        <taxon>Pseudomonadota</taxon>
        <taxon>Alphaproteobacteria</taxon>
        <taxon>Hyphomicrobiales</taxon>
        <taxon>Rhizobiaceae</taxon>
        <taxon>Ferirhizobium</taxon>
    </lineage>
</organism>
<dbReference type="AlphaFoldDB" id="A0AAE3QCI3"/>
<dbReference type="EMBL" id="JALDYZ010000001">
    <property type="protein sequence ID" value="MDI7920689.1"/>
    <property type="molecule type" value="Genomic_DNA"/>
</dbReference>
<evidence type="ECO:0000259" key="1">
    <source>
        <dbReference type="Pfam" id="PF13474"/>
    </source>
</evidence>
<name>A0AAE3QCI3_9HYPH</name>
<dbReference type="Proteomes" id="UP001161580">
    <property type="component" value="Unassembled WGS sequence"/>
</dbReference>
<keyword evidence="3" id="KW-1185">Reference proteome</keyword>